<dbReference type="PROSITE" id="PS00039">
    <property type="entry name" value="DEAD_ATP_HELICASE"/>
    <property type="match status" value="1"/>
</dbReference>
<dbReference type="PANTHER" id="PTHR24031">
    <property type="entry name" value="RNA HELICASE"/>
    <property type="match status" value="1"/>
</dbReference>
<keyword evidence="6 9" id="KW-0347">Helicase</keyword>
<evidence type="ECO:0000256" key="2">
    <source>
        <dbReference type="ARBA" id="ARBA00022517"/>
    </source>
</evidence>
<dbReference type="PROSITE" id="PS51192">
    <property type="entry name" value="HELICASE_ATP_BIND_1"/>
    <property type="match status" value="1"/>
</dbReference>
<dbReference type="VEuPathDB" id="MicrosporidiaDB:NCER_101659"/>
<evidence type="ECO:0000256" key="5">
    <source>
        <dbReference type="ARBA" id="ARBA00022801"/>
    </source>
</evidence>
<dbReference type="InterPro" id="IPR011545">
    <property type="entry name" value="DEAD/DEAH_box_helicase_dom"/>
</dbReference>
<dbReference type="InterPro" id="IPR044742">
    <property type="entry name" value="DEAD/DEAH_RhlB"/>
</dbReference>
<comment type="function">
    <text evidence="10">RNA helicase.</text>
</comment>
<gene>
    <name evidence="13" type="ORF">AAJ76_90008770</name>
</gene>
<dbReference type="VEuPathDB" id="MicrosporidiaDB:G9O61_00g006180"/>
<dbReference type="PROSITE" id="PS51194">
    <property type="entry name" value="HELICASE_CTER"/>
    <property type="match status" value="1"/>
</dbReference>
<keyword evidence="14" id="KW-1185">Reference proteome</keyword>
<dbReference type="InterPro" id="IPR000629">
    <property type="entry name" value="RNA-helicase_DEAD-box_CS"/>
</dbReference>
<sequence length="463" mass="54070">MSDPVKFIDTHLNTIIKEVLQKNNYVYMTDVQQKTLPHMLNNKDVVVQSQTGSGKTLSFVLPIIHNYLKQITFYKDFSVCIVITPTRELALQITDVFKMFNVPTKCFIGGLDIDDDLIEITKDYKIIVGTPGRLLEVIKLNTKLFSRLSYLVLDEADKLIDLGFKEKVLNIVSFLPKSKSCGFFSATINENVKNLSKLILKNPIFVKSEGSEIPNKLKICYLKTKYSDKLLTTLDLIKNKKSIVFFATCNQVDFFYKFLIKFNIKNVYKIHRKMKQEDRTNVYKDFFEKGDILLCTDIAARGIDFKNIELVIHFDIPKDYTNIVHRSGRTARNGKEGESILFVLPNELVYLDFIKIKNIEIEEITCTPSYKLDFLKTFMDDELLELSVKAFVSYFRSYKEHTLNYILDYTTLDYDDLVELYMLKKIPGMTELRNVEFKKFPKEFKEENIKRIKRKPKSKKKLK</sequence>
<evidence type="ECO:0000313" key="13">
    <source>
        <dbReference type="EMBL" id="KKO75908.1"/>
    </source>
</evidence>
<dbReference type="Pfam" id="PF00270">
    <property type="entry name" value="DEAD"/>
    <property type="match status" value="1"/>
</dbReference>
<dbReference type="VEuPathDB" id="MicrosporidiaDB:AAJ76_90008770"/>
<dbReference type="AlphaFoldDB" id="A0A0F9WSV1"/>
<dbReference type="InterPro" id="IPR014001">
    <property type="entry name" value="Helicase_ATP-bd"/>
</dbReference>
<dbReference type="SMART" id="SM00487">
    <property type="entry name" value="DEXDc"/>
    <property type="match status" value="1"/>
</dbReference>
<evidence type="ECO:0000259" key="12">
    <source>
        <dbReference type="PROSITE" id="PS51194"/>
    </source>
</evidence>
<dbReference type="EMBL" id="JPQZ01000009">
    <property type="protein sequence ID" value="KKO75908.1"/>
    <property type="molecule type" value="Genomic_DNA"/>
</dbReference>
<dbReference type="InterPro" id="IPR001650">
    <property type="entry name" value="Helicase_C-like"/>
</dbReference>
<evidence type="ECO:0000256" key="9">
    <source>
        <dbReference type="RuleBase" id="RU000492"/>
    </source>
</evidence>
<dbReference type="Proteomes" id="UP000034350">
    <property type="component" value="Unassembled WGS sequence"/>
</dbReference>
<dbReference type="GeneID" id="36321591"/>
<dbReference type="GO" id="GO:0003723">
    <property type="term" value="F:RNA binding"/>
    <property type="evidence" value="ECO:0007669"/>
    <property type="project" value="UniProtKB-UniRule"/>
</dbReference>
<dbReference type="GO" id="GO:0005730">
    <property type="term" value="C:nucleolus"/>
    <property type="evidence" value="ECO:0007669"/>
    <property type="project" value="UniProtKB-SubCell"/>
</dbReference>
<proteinExistence type="inferred from homology"/>
<comment type="catalytic activity">
    <reaction evidence="10">
        <text>ATP + H2O = ADP + phosphate + H(+)</text>
        <dbReference type="Rhea" id="RHEA:13065"/>
        <dbReference type="ChEBI" id="CHEBI:15377"/>
        <dbReference type="ChEBI" id="CHEBI:15378"/>
        <dbReference type="ChEBI" id="CHEBI:30616"/>
        <dbReference type="ChEBI" id="CHEBI:43474"/>
        <dbReference type="ChEBI" id="CHEBI:456216"/>
        <dbReference type="EC" id="3.6.4.13"/>
    </reaction>
</comment>
<keyword evidence="4 9" id="KW-0547">Nucleotide-binding</keyword>
<evidence type="ECO:0000259" key="11">
    <source>
        <dbReference type="PROSITE" id="PS51192"/>
    </source>
</evidence>
<dbReference type="GO" id="GO:0016887">
    <property type="term" value="F:ATP hydrolysis activity"/>
    <property type="evidence" value="ECO:0007669"/>
    <property type="project" value="RHEA"/>
</dbReference>
<feature type="domain" description="Helicase ATP-binding" evidence="11">
    <location>
        <begin position="36"/>
        <end position="206"/>
    </location>
</feature>
<dbReference type="EC" id="3.6.4.13" evidence="10"/>
<dbReference type="InterPro" id="IPR025313">
    <property type="entry name" value="SPB4-like_CTE"/>
</dbReference>
<dbReference type="CDD" id="cd00268">
    <property type="entry name" value="DEADc"/>
    <property type="match status" value="1"/>
</dbReference>
<evidence type="ECO:0000256" key="1">
    <source>
        <dbReference type="ARBA" id="ARBA00004604"/>
    </source>
</evidence>
<evidence type="ECO:0000256" key="4">
    <source>
        <dbReference type="ARBA" id="ARBA00022741"/>
    </source>
</evidence>
<dbReference type="Pfam" id="PF13959">
    <property type="entry name" value="CTE_SPB4"/>
    <property type="match status" value="1"/>
</dbReference>
<evidence type="ECO:0000256" key="8">
    <source>
        <dbReference type="ARBA" id="ARBA00022884"/>
    </source>
</evidence>
<keyword evidence="5 9" id="KW-0378">Hydrolase</keyword>
<keyword evidence="2" id="KW-0690">Ribosome biogenesis</keyword>
<dbReference type="SMART" id="SM00490">
    <property type="entry name" value="HELICc"/>
    <property type="match status" value="1"/>
</dbReference>
<evidence type="ECO:0000256" key="3">
    <source>
        <dbReference type="ARBA" id="ARBA00022552"/>
    </source>
</evidence>
<dbReference type="Pfam" id="PF00271">
    <property type="entry name" value="Helicase_C"/>
    <property type="match status" value="1"/>
</dbReference>
<protein>
    <recommendedName>
        <fullName evidence="10">ATP-dependent RNA helicase</fullName>
        <ecNumber evidence="10">3.6.4.13</ecNumber>
    </recommendedName>
</protein>
<dbReference type="GO" id="GO:0005524">
    <property type="term" value="F:ATP binding"/>
    <property type="evidence" value="ECO:0007669"/>
    <property type="project" value="UniProtKB-UniRule"/>
</dbReference>
<dbReference type="GO" id="GO:0006364">
    <property type="term" value="P:rRNA processing"/>
    <property type="evidence" value="ECO:0007669"/>
    <property type="project" value="UniProtKB-KW"/>
</dbReference>
<dbReference type="CDD" id="cd18787">
    <property type="entry name" value="SF2_C_DEAD"/>
    <property type="match status" value="1"/>
</dbReference>
<dbReference type="GO" id="GO:0003724">
    <property type="term" value="F:RNA helicase activity"/>
    <property type="evidence" value="ECO:0007669"/>
    <property type="project" value="UniProtKB-EC"/>
</dbReference>
<dbReference type="Gene3D" id="3.40.50.300">
    <property type="entry name" value="P-loop containing nucleotide triphosphate hydrolases"/>
    <property type="match status" value="2"/>
</dbReference>
<dbReference type="SMART" id="SM01178">
    <property type="entry name" value="DUF4217"/>
    <property type="match status" value="1"/>
</dbReference>
<feature type="domain" description="Helicase C-terminal" evidence="12">
    <location>
        <begin position="229"/>
        <end position="375"/>
    </location>
</feature>
<evidence type="ECO:0000256" key="7">
    <source>
        <dbReference type="ARBA" id="ARBA00022840"/>
    </source>
</evidence>
<accession>A0A0F9WSV1</accession>
<keyword evidence="7 9" id="KW-0067">ATP-binding</keyword>
<comment type="similarity">
    <text evidence="9">Belongs to the DEAD box helicase family.</text>
</comment>
<keyword evidence="8 10" id="KW-0694">RNA-binding</keyword>
<keyword evidence="3" id="KW-0698">rRNA processing</keyword>
<name>A0A0F9WSV1_9MICR</name>
<reference evidence="13 14" key="1">
    <citation type="journal article" date="2015" name="Environ. Microbiol.">
        <title>Genome analyses suggest the presence of polyploidy and recent human-driven expansions in eight global populations of the honeybee pathogen Nosema ceranae.</title>
        <authorList>
            <person name="Pelin A."/>
            <person name="Selman M."/>
            <person name="Aris-Brosou S."/>
            <person name="Farinelli L."/>
            <person name="Corradi N."/>
        </authorList>
    </citation>
    <scope>NUCLEOTIDE SEQUENCE [LARGE SCALE GENOMIC DNA]</scope>
    <source>
        <strain evidence="13 14">PA08 1199</strain>
    </source>
</reference>
<dbReference type="SUPFAM" id="SSF52540">
    <property type="entry name" value="P-loop containing nucleoside triphosphate hydrolases"/>
    <property type="match status" value="1"/>
</dbReference>
<evidence type="ECO:0000313" key="14">
    <source>
        <dbReference type="Proteomes" id="UP000034350"/>
    </source>
</evidence>
<evidence type="ECO:0000256" key="10">
    <source>
        <dbReference type="RuleBase" id="RU365068"/>
    </source>
</evidence>
<dbReference type="InterPro" id="IPR027417">
    <property type="entry name" value="P-loop_NTPase"/>
</dbReference>
<comment type="domain">
    <text evidence="10">The Q motif is unique to and characteristic of the DEAD box family of RNA helicases and controls ATP binding and hydrolysis.</text>
</comment>
<dbReference type="OrthoDB" id="7396459at2759"/>
<organism evidence="13 14">
    <name type="scientific">Vairimorpha ceranae</name>
    <dbReference type="NCBI Taxonomy" id="40302"/>
    <lineage>
        <taxon>Eukaryota</taxon>
        <taxon>Fungi</taxon>
        <taxon>Fungi incertae sedis</taxon>
        <taxon>Microsporidia</taxon>
        <taxon>Nosematidae</taxon>
        <taxon>Vairimorpha</taxon>
    </lineage>
</organism>
<dbReference type="RefSeq" id="XP_024331650.1">
    <property type="nucleotide sequence ID" value="XM_024476635.1"/>
</dbReference>
<evidence type="ECO:0000256" key="6">
    <source>
        <dbReference type="ARBA" id="ARBA00022806"/>
    </source>
</evidence>
<comment type="subcellular location">
    <subcellularLocation>
        <location evidence="1">Nucleus</location>
        <location evidence="1">Nucleolus</location>
    </subcellularLocation>
</comment>
<comment type="caution">
    <text evidence="13">The sequence shown here is derived from an EMBL/GenBank/DDBJ whole genome shotgun (WGS) entry which is preliminary data.</text>
</comment>